<dbReference type="EMBL" id="JBICCN010000457">
    <property type="protein sequence ID" value="KAL3067889.1"/>
    <property type="molecule type" value="Genomic_DNA"/>
</dbReference>
<sequence length="554" mass="62921">MYIYKLTTIILLFCLIYYFNVISAIGENTQQPPVETTTEMPPTAVGEAQLGELKIVPELADSTPTKNNATNSSDSDDESNAEQLLVIALVNRFAQISERTIEPYKEIVEIQMLEPVHKMLDHIKSIILSEMLYQRRVDQFKCRHDLKDRLRSSSDLVKQIFIKILYNDSTQDGKEKFTMAKMLVDGGVNSLKLLLSFAARLSAAVGGNNGTNLRAFLAAYSCLKNVSADEIIFGYRIEPKVDPNGNTILVRIGWKEYTVDQQRISKTNFKFLQQLAKEELSQSPQDVVNVCQKIDTSVGIGAAMEGTESAATKLFSAVEAHFEASNNEIHQKTPSAGQVEHWEQSIMLCAMSTFGDNLLKRITENEQFQKYFDAIGANAGKGIFGTKIGIDKKVVLLHKSLNDFRNKYCSTVEENITKKDAFKFHEKFIHYGNAIFIEWNPWRELINSIDNVRSKLISDGVFKNTFNRNAKASNEFQQVINTLEHKFVEQIGQQNEEEGQEKQQRYGLVDKVIFWQNSVRVSEKAGTEVLYELEEMRAVFAQNADEFDQQEMIF</sequence>
<keyword evidence="1" id="KW-0732">Signal</keyword>
<accession>A0ABD2HMR0</accession>
<comment type="caution">
    <text evidence="2">The sequence shown here is derived from an EMBL/GenBank/DDBJ whole genome shotgun (WGS) entry which is preliminary data.</text>
</comment>
<dbReference type="AlphaFoldDB" id="A0ABD2HMR0"/>
<feature type="signal peptide" evidence="1">
    <location>
        <begin position="1"/>
        <end position="24"/>
    </location>
</feature>
<dbReference type="Proteomes" id="UP001620645">
    <property type="component" value="Unassembled WGS sequence"/>
</dbReference>
<evidence type="ECO:0000256" key="1">
    <source>
        <dbReference type="SAM" id="SignalP"/>
    </source>
</evidence>
<proteinExistence type="predicted"/>
<feature type="chain" id="PRO_5044787788" evidence="1">
    <location>
        <begin position="25"/>
        <end position="554"/>
    </location>
</feature>
<evidence type="ECO:0000313" key="2">
    <source>
        <dbReference type="EMBL" id="KAL3067889.1"/>
    </source>
</evidence>
<evidence type="ECO:0000313" key="3">
    <source>
        <dbReference type="Proteomes" id="UP001620645"/>
    </source>
</evidence>
<gene>
    <name evidence="2" type="ORF">niasHS_016478</name>
</gene>
<reference evidence="2 3" key="1">
    <citation type="submission" date="2024-10" db="EMBL/GenBank/DDBJ databases">
        <authorList>
            <person name="Kim D."/>
        </authorList>
    </citation>
    <scope>NUCLEOTIDE SEQUENCE [LARGE SCALE GENOMIC DNA]</scope>
    <source>
        <strain evidence="2">Taebaek</strain>
    </source>
</reference>
<name>A0ABD2HMR0_HETSC</name>
<protein>
    <submittedName>
        <fullName evidence="2">Uncharacterized protein</fullName>
    </submittedName>
</protein>
<organism evidence="2 3">
    <name type="scientific">Heterodera schachtii</name>
    <name type="common">Sugarbeet cyst nematode worm</name>
    <name type="synonym">Tylenchus schachtii</name>
    <dbReference type="NCBI Taxonomy" id="97005"/>
    <lineage>
        <taxon>Eukaryota</taxon>
        <taxon>Metazoa</taxon>
        <taxon>Ecdysozoa</taxon>
        <taxon>Nematoda</taxon>
        <taxon>Chromadorea</taxon>
        <taxon>Rhabditida</taxon>
        <taxon>Tylenchina</taxon>
        <taxon>Tylenchomorpha</taxon>
        <taxon>Tylenchoidea</taxon>
        <taxon>Heteroderidae</taxon>
        <taxon>Heteroderinae</taxon>
        <taxon>Heterodera</taxon>
    </lineage>
</organism>
<keyword evidence="3" id="KW-1185">Reference proteome</keyword>